<dbReference type="RefSeq" id="WP_366180979.1">
    <property type="nucleotide sequence ID" value="NZ_CP159989.1"/>
</dbReference>
<feature type="compositionally biased region" description="Basic residues" evidence="1">
    <location>
        <begin position="1"/>
        <end position="13"/>
    </location>
</feature>
<dbReference type="PANTHER" id="PTHR42736">
    <property type="entry name" value="PROTEIN-GLUTAMINE GAMMA-GLUTAMYLTRANSFERASE"/>
    <property type="match status" value="1"/>
</dbReference>
<keyword evidence="2" id="KW-1133">Transmembrane helix</keyword>
<dbReference type="PANTHER" id="PTHR42736:SF1">
    <property type="entry name" value="PROTEIN-GLUTAMINE GAMMA-GLUTAMYLTRANSFERASE"/>
    <property type="match status" value="1"/>
</dbReference>
<feature type="domain" description="Transglutaminase-like" evidence="3">
    <location>
        <begin position="565"/>
        <end position="638"/>
    </location>
</feature>
<evidence type="ECO:0000256" key="1">
    <source>
        <dbReference type="SAM" id="MobiDB-lite"/>
    </source>
</evidence>
<feature type="transmembrane region" description="Helical" evidence="2">
    <location>
        <begin position="711"/>
        <end position="730"/>
    </location>
</feature>
<dbReference type="InterPro" id="IPR002931">
    <property type="entry name" value="Transglutaminase-like"/>
</dbReference>
<dbReference type="SUPFAM" id="SSF54001">
    <property type="entry name" value="Cysteine proteinases"/>
    <property type="match status" value="1"/>
</dbReference>
<feature type="transmembrane region" description="Helical" evidence="2">
    <location>
        <begin position="76"/>
        <end position="95"/>
    </location>
</feature>
<feature type="transmembrane region" description="Helical" evidence="2">
    <location>
        <begin position="207"/>
        <end position="228"/>
    </location>
</feature>
<feature type="transmembrane region" description="Helical" evidence="2">
    <location>
        <begin position="181"/>
        <end position="201"/>
    </location>
</feature>
<evidence type="ECO:0000256" key="2">
    <source>
        <dbReference type="SAM" id="Phobius"/>
    </source>
</evidence>
<proteinExistence type="predicted"/>
<dbReference type="AlphaFoldDB" id="A0AAU8N2L5"/>
<gene>
    <name evidence="4" type="ORF">ABXS69_02215</name>
</gene>
<dbReference type="EMBL" id="CP159989">
    <property type="protein sequence ID" value="XCP82742.1"/>
    <property type="molecule type" value="Genomic_DNA"/>
</dbReference>
<feature type="transmembrane region" description="Helical" evidence="2">
    <location>
        <begin position="100"/>
        <end position="120"/>
    </location>
</feature>
<dbReference type="InterPro" id="IPR052901">
    <property type="entry name" value="Bact_TGase-like"/>
</dbReference>
<dbReference type="Pfam" id="PF01841">
    <property type="entry name" value="Transglut_core"/>
    <property type="match status" value="1"/>
</dbReference>
<dbReference type="InterPro" id="IPR038765">
    <property type="entry name" value="Papain-like_cys_pep_sf"/>
</dbReference>
<feature type="region of interest" description="Disordered" evidence="1">
    <location>
        <begin position="636"/>
        <end position="694"/>
    </location>
</feature>
<feature type="transmembrane region" description="Helical" evidence="2">
    <location>
        <begin position="47"/>
        <end position="64"/>
    </location>
</feature>
<sequence length="883" mass="89209">MRGRGPRAGRLTRRSQQCEPGRPAGPGRLSRSREPHPSGEASRLQPLWGALIVTALSWAGLRVLERVLLPGPWQSRAFLITAAVLLITGGARVLWPRRPVLPCVLGLLAGSTLLAAQSLASPALSTWMADPASALAEVGQQVRSTHPPMSVSDSLSLLLAALALLIAWWCALISTTGGDRVGVTAVVPASSMLVAGSVADWTPPGRVVAGFGMGILLLIASAAPMAPARRGSAAGAAGLAGLRARLGLAGARVVVLVLALVLAAGVGGGLPVRAQDDLLDRVVGREKSVPETSLTLGSDLVHSTGTAFSYQAEGSEGGESLRFTLAVVRDLDGGTWDPISVPDNARTVSEPPTGLDGAALTPVSVLEASGGQAAGSGVDVPGLRGVVIRVDDLVTDRLPALQSTLVVDAVGERVTSAWGGTALDTASWRWIPGTSTARSWRDTTATGDMYRAYGWSAVAGLDGWPMIAPPYPAPAPAAEDLAPYLALPVGQGDSGGGSGVVHSAGAEALAAAGLGPSSPVPARAAALAAWFHGNGFVYNESAPGDFDGTGAGGGSADPVSTVEAFLAERSGYCVHYAAAFTLMARDMGLPTRIAIGYASHSPTLGQGAGPTQVRAEDLHAWPEVWIDGAGWVAFEPTPGGAGARANRDTPAEADPAPTATASPKTTASAPATASQVGAEPTEGGAAPSAGGWADPVEGAGGARVGAEPSGLAVGAVVLLMLSLLAGPAVIRVMRRRRRAAVMCDGNGSGNGDGGFRGVRGRGGGGGPAEAAWGELLDSAADLGLISRGTALPSRTPGAVVARLTEALGAGDGSARESLSVLESAVVRERYGAGADEGAGSAAGEPGLDEALGICVREMREHASWPRRVRARLLPTSLLRPFRI</sequence>
<organism evidence="4">
    <name type="scientific">Actinomyces timonensis</name>
    <dbReference type="NCBI Taxonomy" id="1288391"/>
    <lineage>
        <taxon>Bacteria</taxon>
        <taxon>Bacillati</taxon>
        <taxon>Actinomycetota</taxon>
        <taxon>Actinomycetes</taxon>
        <taxon>Actinomycetales</taxon>
        <taxon>Actinomycetaceae</taxon>
        <taxon>Actinomyces</taxon>
    </lineage>
</organism>
<keyword evidence="2" id="KW-0812">Transmembrane</keyword>
<dbReference type="InterPro" id="IPR021878">
    <property type="entry name" value="TgpA_N"/>
</dbReference>
<dbReference type="SMART" id="SM00460">
    <property type="entry name" value="TGc"/>
    <property type="match status" value="1"/>
</dbReference>
<name>A0AAU8N2L5_9ACTO</name>
<keyword evidence="2" id="KW-0472">Membrane</keyword>
<accession>A0AAU8N2L5</accession>
<evidence type="ECO:0000313" key="4">
    <source>
        <dbReference type="EMBL" id="XCP82742.1"/>
    </source>
</evidence>
<dbReference type="Gene3D" id="3.10.620.30">
    <property type="match status" value="1"/>
</dbReference>
<evidence type="ECO:0000259" key="3">
    <source>
        <dbReference type="SMART" id="SM00460"/>
    </source>
</evidence>
<feature type="transmembrane region" description="Helical" evidence="2">
    <location>
        <begin position="249"/>
        <end position="270"/>
    </location>
</feature>
<feature type="compositionally biased region" description="Low complexity" evidence="1">
    <location>
        <begin position="652"/>
        <end position="674"/>
    </location>
</feature>
<feature type="transmembrane region" description="Helical" evidence="2">
    <location>
        <begin position="155"/>
        <end position="174"/>
    </location>
</feature>
<feature type="region of interest" description="Disordered" evidence="1">
    <location>
        <begin position="1"/>
        <end position="42"/>
    </location>
</feature>
<dbReference type="Pfam" id="PF11992">
    <property type="entry name" value="TgpA_N"/>
    <property type="match status" value="1"/>
</dbReference>
<reference evidence="4" key="1">
    <citation type="submission" date="2024-05" db="EMBL/GenBank/DDBJ databases">
        <title>Draft genome assemblies of 36 bacteria isolated from hibernating arctic ground squirrels.</title>
        <authorList>
            <person name="McKee H."/>
            <person name="Mullen L."/>
            <person name="Drown D.M."/>
            <person name="Duddleston K.N."/>
        </authorList>
    </citation>
    <scope>NUCLEOTIDE SEQUENCE</scope>
    <source>
        <strain evidence="4">AR004</strain>
    </source>
</reference>
<protein>
    <submittedName>
        <fullName evidence="4">Transglutaminase-like domain-containing protein</fullName>
    </submittedName>
</protein>